<keyword evidence="10" id="KW-1185">Reference proteome</keyword>
<gene>
    <name evidence="7" type="ORF">ACFODO_15210</name>
    <name evidence="8" type="ORF">C9E89_000860</name>
</gene>
<dbReference type="Proteomes" id="UP000240957">
    <property type="component" value="Unassembled WGS sequence"/>
</dbReference>
<dbReference type="OrthoDB" id="5638726at2"/>
<feature type="transmembrane region" description="Helical" evidence="6">
    <location>
        <begin position="34"/>
        <end position="61"/>
    </location>
</feature>
<reference evidence="10" key="3">
    <citation type="journal article" date="2019" name="Int. J. Syst. Evol. Microbiol.">
        <title>The Global Catalogue of Microorganisms (GCM) 10K type strain sequencing project: providing services to taxonomists for standard genome sequencing and annotation.</title>
        <authorList>
            <consortium name="The Broad Institute Genomics Platform"/>
            <consortium name="The Broad Institute Genome Sequencing Center for Infectious Disease"/>
            <person name="Wu L."/>
            <person name="Ma J."/>
        </authorList>
    </citation>
    <scope>NUCLEOTIDE SEQUENCE [LARGE SCALE GENOMIC DNA]</scope>
    <source>
        <strain evidence="10">KCTC 62575</strain>
    </source>
</reference>
<feature type="transmembrane region" description="Helical" evidence="6">
    <location>
        <begin position="146"/>
        <end position="168"/>
    </location>
</feature>
<comment type="subcellular location">
    <subcellularLocation>
        <location evidence="1">Cell membrane</location>
        <topology evidence="1">Multi-pass membrane protein</topology>
    </subcellularLocation>
</comment>
<reference evidence="7" key="1">
    <citation type="journal article" date="2014" name="Int. J. Syst. Evol. Microbiol.">
        <title>Complete genome of a new Firmicutes species belonging to the dominant human colonic microbiota ('Ruminococcus bicirculans') reveals two chromosomes and a selective capacity to utilize plant glucans.</title>
        <authorList>
            <consortium name="NISC Comparative Sequencing Program"/>
            <person name="Wegmann U."/>
            <person name="Louis P."/>
            <person name="Goesmann A."/>
            <person name="Henrissat B."/>
            <person name="Duncan S.H."/>
            <person name="Flint H.J."/>
        </authorList>
    </citation>
    <scope>NUCLEOTIDE SEQUENCE</scope>
    <source>
        <strain evidence="7">KCTC 62575</strain>
    </source>
</reference>
<evidence type="ECO:0000256" key="6">
    <source>
        <dbReference type="SAM" id="Phobius"/>
    </source>
</evidence>
<sequence length="199" mass="22144">MYIFLQGFAVGMGLIVAIGAQNAFVLKQGLKKQYVFWICLVCALSDAILILLGVLGFASIIEKTPEILIIAQYFGAAFLFFYGAQHFYTALTQNQTLIATEQSEQNLWKLLAICLALTWLNPHVYLDTVILLGSISTQYAAAKMNFALGAITASFIFFFALGFGARLLQPIFKRPNAWKVLDVLIAIMMWGIAFNLIFH</sequence>
<evidence type="ECO:0000313" key="9">
    <source>
        <dbReference type="Proteomes" id="UP000240957"/>
    </source>
</evidence>
<dbReference type="EMBL" id="PYIX02000001">
    <property type="protein sequence ID" value="RFC85504.1"/>
    <property type="molecule type" value="Genomic_DNA"/>
</dbReference>
<reference evidence="7" key="4">
    <citation type="submission" date="2024-09" db="EMBL/GenBank/DDBJ databases">
        <authorList>
            <person name="Sun Q."/>
            <person name="Mori K."/>
        </authorList>
    </citation>
    <scope>NUCLEOTIDE SEQUENCE</scope>
    <source>
        <strain evidence="7">KCTC 62575</strain>
    </source>
</reference>
<dbReference type="GO" id="GO:0015171">
    <property type="term" value="F:amino acid transmembrane transporter activity"/>
    <property type="evidence" value="ECO:0007669"/>
    <property type="project" value="TreeGrafter"/>
</dbReference>
<protein>
    <submittedName>
        <fullName evidence="7 8">Amino acid transporter</fullName>
    </submittedName>
</protein>
<evidence type="ECO:0000313" key="7">
    <source>
        <dbReference type="EMBL" id="MFC2996586.1"/>
    </source>
</evidence>
<feature type="transmembrane region" description="Helical" evidence="6">
    <location>
        <begin position="6"/>
        <end position="25"/>
    </location>
</feature>
<name>A0A371YVR2_9GAMM</name>
<keyword evidence="4 6" id="KW-1133">Transmembrane helix</keyword>
<evidence type="ECO:0000313" key="8">
    <source>
        <dbReference type="EMBL" id="RFC85504.1"/>
    </source>
</evidence>
<dbReference type="PANTHER" id="PTHR30086">
    <property type="entry name" value="ARGININE EXPORTER PROTEIN ARGO"/>
    <property type="match status" value="1"/>
</dbReference>
<evidence type="ECO:0000256" key="5">
    <source>
        <dbReference type="ARBA" id="ARBA00023136"/>
    </source>
</evidence>
<dbReference type="Proteomes" id="UP001595455">
    <property type="component" value="Unassembled WGS sequence"/>
</dbReference>
<proteinExistence type="predicted"/>
<dbReference type="Pfam" id="PF01810">
    <property type="entry name" value="LysE"/>
    <property type="match status" value="1"/>
</dbReference>
<evidence type="ECO:0000256" key="3">
    <source>
        <dbReference type="ARBA" id="ARBA00022692"/>
    </source>
</evidence>
<reference evidence="8 9" key="2">
    <citation type="submission" date="2018-08" db="EMBL/GenBank/DDBJ databases">
        <title>The draft genome of Acinetobacter sichuanensis strain WCHAc060041.</title>
        <authorList>
            <person name="Qin J."/>
            <person name="Feng Y."/>
            <person name="Zong Z."/>
        </authorList>
    </citation>
    <scope>NUCLEOTIDE SEQUENCE [LARGE SCALE GENOMIC DNA]</scope>
    <source>
        <strain evidence="8 9">WCHAc060041</strain>
    </source>
</reference>
<evidence type="ECO:0000313" key="10">
    <source>
        <dbReference type="Proteomes" id="UP001595455"/>
    </source>
</evidence>
<keyword evidence="5 6" id="KW-0472">Membrane</keyword>
<keyword evidence="3 6" id="KW-0812">Transmembrane</keyword>
<dbReference type="GO" id="GO:0005886">
    <property type="term" value="C:plasma membrane"/>
    <property type="evidence" value="ECO:0007669"/>
    <property type="project" value="UniProtKB-SubCell"/>
</dbReference>
<evidence type="ECO:0000256" key="4">
    <source>
        <dbReference type="ARBA" id="ARBA00022989"/>
    </source>
</evidence>
<accession>A0A371YVR2</accession>
<feature type="transmembrane region" description="Helical" evidence="6">
    <location>
        <begin position="106"/>
        <end position="126"/>
    </location>
</feature>
<feature type="transmembrane region" description="Helical" evidence="6">
    <location>
        <begin position="67"/>
        <end position="85"/>
    </location>
</feature>
<feature type="transmembrane region" description="Helical" evidence="6">
    <location>
        <begin position="180"/>
        <end position="198"/>
    </location>
</feature>
<dbReference type="PANTHER" id="PTHR30086:SF20">
    <property type="entry name" value="ARGININE EXPORTER PROTEIN ARGO-RELATED"/>
    <property type="match status" value="1"/>
</dbReference>
<dbReference type="EMBL" id="JBHRSF010000071">
    <property type="protein sequence ID" value="MFC2996586.1"/>
    <property type="molecule type" value="Genomic_DNA"/>
</dbReference>
<dbReference type="AlphaFoldDB" id="A0A371YVR2"/>
<dbReference type="InterPro" id="IPR001123">
    <property type="entry name" value="LeuE-type"/>
</dbReference>
<evidence type="ECO:0000256" key="2">
    <source>
        <dbReference type="ARBA" id="ARBA00022475"/>
    </source>
</evidence>
<dbReference type="RefSeq" id="WP_107006549.1">
    <property type="nucleotide sequence ID" value="NZ_JBHRSF010000071.1"/>
</dbReference>
<organism evidence="8 9">
    <name type="scientific">Acinetobacter sichuanensis</name>
    <dbReference type="NCBI Taxonomy" id="2136183"/>
    <lineage>
        <taxon>Bacteria</taxon>
        <taxon>Pseudomonadati</taxon>
        <taxon>Pseudomonadota</taxon>
        <taxon>Gammaproteobacteria</taxon>
        <taxon>Moraxellales</taxon>
        <taxon>Moraxellaceae</taxon>
        <taxon>Acinetobacter</taxon>
    </lineage>
</organism>
<keyword evidence="2" id="KW-1003">Cell membrane</keyword>
<comment type="caution">
    <text evidence="8">The sequence shown here is derived from an EMBL/GenBank/DDBJ whole genome shotgun (WGS) entry which is preliminary data.</text>
</comment>
<evidence type="ECO:0000256" key="1">
    <source>
        <dbReference type="ARBA" id="ARBA00004651"/>
    </source>
</evidence>